<name>A0A6A5XTS2_9PLEO</name>
<evidence type="ECO:0000313" key="1">
    <source>
        <dbReference type="EMBL" id="KAF2016309.1"/>
    </source>
</evidence>
<dbReference type="EMBL" id="ML978069">
    <property type="protein sequence ID" value="KAF2016309.1"/>
    <property type="molecule type" value="Genomic_DNA"/>
</dbReference>
<accession>A0A6A5XTS2</accession>
<gene>
    <name evidence="1" type="ORF">BU24DRAFT_199084</name>
</gene>
<dbReference type="RefSeq" id="XP_033384648.1">
    <property type="nucleotide sequence ID" value="XM_033521794.1"/>
</dbReference>
<reference evidence="1" key="1">
    <citation type="journal article" date="2020" name="Stud. Mycol.">
        <title>101 Dothideomycetes genomes: a test case for predicting lifestyles and emergence of pathogens.</title>
        <authorList>
            <person name="Haridas S."/>
            <person name="Albert R."/>
            <person name="Binder M."/>
            <person name="Bloem J."/>
            <person name="Labutti K."/>
            <person name="Salamov A."/>
            <person name="Andreopoulos B."/>
            <person name="Baker S."/>
            <person name="Barry K."/>
            <person name="Bills G."/>
            <person name="Bluhm B."/>
            <person name="Cannon C."/>
            <person name="Castanera R."/>
            <person name="Culley D."/>
            <person name="Daum C."/>
            <person name="Ezra D."/>
            <person name="Gonzalez J."/>
            <person name="Henrissat B."/>
            <person name="Kuo A."/>
            <person name="Liang C."/>
            <person name="Lipzen A."/>
            <person name="Lutzoni F."/>
            <person name="Magnuson J."/>
            <person name="Mondo S."/>
            <person name="Nolan M."/>
            <person name="Ohm R."/>
            <person name="Pangilinan J."/>
            <person name="Park H.-J."/>
            <person name="Ramirez L."/>
            <person name="Alfaro M."/>
            <person name="Sun H."/>
            <person name="Tritt A."/>
            <person name="Yoshinaga Y."/>
            <person name="Zwiers L.-H."/>
            <person name="Turgeon B."/>
            <person name="Goodwin S."/>
            <person name="Spatafora J."/>
            <person name="Crous P."/>
            <person name="Grigoriev I."/>
        </authorList>
    </citation>
    <scope>NUCLEOTIDE SEQUENCE</scope>
    <source>
        <strain evidence="1">CBS 175.79</strain>
    </source>
</reference>
<dbReference type="AlphaFoldDB" id="A0A6A5XTS2"/>
<dbReference type="Proteomes" id="UP000799778">
    <property type="component" value="Unassembled WGS sequence"/>
</dbReference>
<dbReference type="GeneID" id="54279191"/>
<keyword evidence="2" id="KW-1185">Reference proteome</keyword>
<sequence>MSSARYALLGKAHPCSCPMPYTTKAFLLRMLLASERASLSKLNFLESRVVGYCAISVLAIRPYGRGVQRTGLLGSRLGRTYHVGDLESRWVSSVCGQVPGTSQTAEQMMTWCRAVRWKVYCVRGVIGNAGIA</sequence>
<proteinExistence type="predicted"/>
<evidence type="ECO:0000313" key="2">
    <source>
        <dbReference type="Proteomes" id="UP000799778"/>
    </source>
</evidence>
<protein>
    <submittedName>
        <fullName evidence="1">Uncharacterized protein</fullName>
    </submittedName>
</protein>
<organism evidence="1 2">
    <name type="scientific">Aaosphaeria arxii CBS 175.79</name>
    <dbReference type="NCBI Taxonomy" id="1450172"/>
    <lineage>
        <taxon>Eukaryota</taxon>
        <taxon>Fungi</taxon>
        <taxon>Dikarya</taxon>
        <taxon>Ascomycota</taxon>
        <taxon>Pezizomycotina</taxon>
        <taxon>Dothideomycetes</taxon>
        <taxon>Pleosporomycetidae</taxon>
        <taxon>Pleosporales</taxon>
        <taxon>Pleosporales incertae sedis</taxon>
        <taxon>Aaosphaeria</taxon>
    </lineage>
</organism>